<feature type="domain" description="Lon N-terminal" evidence="1">
    <location>
        <begin position="5"/>
        <end position="195"/>
    </location>
</feature>
<dbReference type="PANTHER" id="PTHR46732:SF8">
    <property type="entry name" value="ATP-DEPENDENT PROTEASE LA (LON) DOMAIN PROTEIN"/>
    <property type="match status" value="1"/>
</dbReference>
<evidence type="ECO:0000313" key="3">
    <source>
        <dbReference type="Proteomes" id="UP001239019"/>
    </source>
</evidence>
<proteinExistence type="predicted"/>
<reference evidence="2 3" key="1">
    <citation type="submission" date="2023-08" db="EMBL/GenBank/DDBJ databases">
        <title>Whole-genome sequencing of halo(alkali)philic microorganisms from hypersaline lakes.</title>
        <authorList>
            <person name="Sorokin D.Y."/>
            <person name="Abbas B."/>
            <person name="Merkel A.Y."/>
        </authorList>
    </citation>
    <scope>NUCLEOTIDE SEQUENCE [LARGE SCALE GENOMIC DNA]</scope>
    <source>
        <strain evidence="2 3">AB-CW4</strain>
    </source>
</reference>
<dbReference type="InterPro" id="IPR015947">
    <property type="entry name" value="PUA-like_sf"/>
</dbReference>
<dbReference type="InterPro" id="IPR003111">
    <property type="entry name" value="Lon_prtase_N"/>
</dbReference>
<dbReference type="Gene3D" id="1.10.4060.10">
    <property type="entry name" value="BPP1347 like domain"/>
    <property type="match status" value="1"/>
</dbReference>
<dbReference type="SUPFAM" id="SSF88697">
    <property type="entry name" value="PUA domain-like"/>
    <property type="match status" value="1"/>
</dbReference>
<dbReference type="Proteomes" id="UP001239019">
    <property type="component" value="Unassembled WGS sequence"/>
</dbReference>
<dbReference type="InterPro" id="IPR046336">
    <property type="entry name" value="Lon_prtase_N_sf"/>
</dbReference>
<dbReference type="Pfam" id="PF02190">
    <property type="entry name" value="LON_substr_bdg"/>
    <property type="match status" value="1"/>
</dbReference>
<sequence length="201" mass="22582">MSETHQTLPLFPLHTVLFPGGPVSLRVFEPRYLAMVSRCLKQDSGFGVVLIRSGQETGASRIHAVGTVARIRDWDRLEDGLLGITALGERRFRLHGVDRQSDGLHIGRISLWPKPEAKVAVPGDHRHLVQVLEQVLPRLPAAWRLVTPAMDDAEWVGFRLAELLPVSLVEKQQLLEMNDPLDRLTEISRYFEGPEGMGRDD</sequence>
<protein>
    <submittedName>
        <fullName evidence="2">LON peptidase substrate-binding domain-containing protein</fullName>
    </submittedName>
</protein>
<dbReference type="Gene3D" id="2.30.130.40">
    <property type="entry name" value="LON domain-like"/>
    <property type="match status" value="1"/>
</dbReference>
<name>A0ABU0W6E1_9GAMM</name>
<dbReference type="RefSeq" id="WP_306728072.1">
    <property type="nucleotide sequence ID" value="NZ_JAVDDT010000003.1"/>
</dbReference>
<dbReference type="SMART" id="SM00464">
    <property type="entry name" value="LON"/>
    <property type="match status" value="1"/>
</dbReference>
<organism evidence="2 3">
    <name type="scientific">Natronospira bacteriovora</name>
    <dbReference type="NCBI Taxonomy" id="3069753"/>
    <lineage>
        <taxon>Bacteria</taxon>
        <taxon>Pseudomonadati</taxon>
        <taxon>Pseudomonadota</taxon>
        <taxon>Gammaproteobacteria</taxon>
        <taxon>Natronospirales</taxon>
        <taxon>Natronospiraceae</taxon>
        <taxon>Natronospira</taxon>
    </lineage>
</organism>
<evidence type="ECO:0000259" key="1">
    <source>
        <dbReference type="PROSITE" id="PS51787"/>
    </source>
</evidence>
<comment type="caution">
    <text evidence="2">The sequence shown here is derived from an EMBL/GenBank/DDBJ whole genome shotgun (WGS) entry which is preliminary data.</text>
</comment>
<dbReference type="EMBL" id="JAVDDT010000003">
    <property type="protein sequence ID" value="MDQ2069574.1"/>
    <property type="molecule type" value="Genomic_DNA"/>
</dbReference>
<dbReference type="PANTHER" id="PTHR46732">
    <property type="entry name" value="ATP-DEPENDENT PROTEASE LA (LON) DOMAIN PROTEIN"/>
    <property type="match status" value="1"/>
</dbReference>
<accession>A0ABU0W6E1</accession>
<dbReference type="PROSITE" id="PS51787">
    <property type="entry name" value="LON_N"/>
    <property type="match status" value="1"/>
</dbReference>
<gene>
    <name evidence="2" type="ORF">RBH19_06795</name>
</gene>
<evidence type="ECO:0000313" key="2">
    <source>
        <dbReference type="EMBL" id="MDQ2069574.1"/>
    </source>
</evidence>
<keyword evidence="3" id="KW-1185">Reference proteome</keyword>